<dbReference type="EMBL" id="BMGJ01000018">
    <property type="protein sequence ID" value="GGD76741.1"/>
    <property type="molecule type" value="Genomic_DNA"/>
</dbReference>
<sequence length="407" mass="46130">MFIRGKKKMTNKVTSSICLATLMLGSMPVMAQEQSGYVIQTESGFDLIPGVDVTLKHDDNIANTQFNEQSSSILVVTPTLAATLLDGVNEYNLQTAVSGGRYFSSSIDDYFDAYASGQAKMEFTDQHRLQLDAEYLDSHDQRGTGVFDASGQTQPEPTEYRVIDLSGFYEFGARSTPARIRLGAGFMQKDYQNLKSITQFREFNKTSATAAFYYDTGAFTSLVAQFQRDDIRYDLVDIDRGSRDNLDARYMVGMDWQATALTSGELRIGYQDKTFDNPLREDFSGLSWEAAINWQPLSYSTVTLDTGRRARDPDLRGDVIKESSYGLGWEHDWSSDMQSNLLVGYVRSDYQGVDQLDKYWRYEANMSYRINYLWKLEGGVEFSDRSSNVDIFNFDKRVIYLSVGLNL</sequence>
<name>A0ABQ1RPF1_9ALTE</name>
<comment type="caution">
    <text evidence="2">The sequence shown here is derived from an EMBL/GenBank/DDBJ whole genome shotgun (WGS) entry which is preliminary data.</text>
</comment>
<accession>A0ABQ1RPF1</accession>
<keyword evidence="3" id="KW-1185">Reference proteome</keyword>
<evidence type="ECO:0000313" key="3">
    <source>
        <dbReference type="Proteomes" id="UP000614272"/>
    </source>
</evidence>
<keyword evidence="1" id="KW-0732">Signal</keyword>
<organism evidence="2 3">
    <name type="scientific">Lacimicrobium alkaliphilum</name>
    <dbReference type="NCBI Taxonomy" id="1526571"/>
    <lineage>
        <taxon>Bacteria</taxon>
        <taxon>Pseudomonadati</taxon>
        <taxon>Pseudomonadota</taxon>
        <taxon>Gammaproteobacteria</taxon>
        <taxon>Alteromonadales</taxon>
        <taxon>Alteromonadaceae</taxon>
        <taxon>Lacimicrobium</taxon>
    </lineage>
</organism>
<dbReference type="InterPro" id="IPR018759">
    <property type="entry name" value="BBP2_2"/>
</dbReference>
<protein>
    <recommendedName>
        <fullName evidence="4">Outer membrane beta-barrel protein</fullName>
    </recommendedName>
</protein>
<feature type="chain" id="PRO_5046140558" description="Outer membrane beta-barrel protein" evidence="1">
    <location>
        <begin position="32"/>
        <end position="407"/>
    </location>
</feature>
<evidence type="ECO:0000256" key="1">
    <source>
        <dbReference type="SAM" id="SignalP"/>
    </source>
</evidence>
<evidence type="ECO:0000313" key="2">
    <source>
        <dbReference type="EMBL" id="GGD76741.1"/>
    </source>
</evidence>
<gene>
    <name evidence="2" type="ORF">GCM10011357_34740</name>
</gene>
<evidence type="ECO:0008006" key="4">
    <source>
        <dbReference type="Google" id="ProtNLM"/>
    </source>
</evidence>
<dbReference type="Proteomes" id="UP000614272">
    <property type="component" value="Unassembled WGS sequence"/>
</dbReference>
<reference evidence="3" key="1">
    <citation type="journal article" date="2019" name="Int. J. Syst. Evol. Microbiol.">
        <title>The Global Catalogue of Microorganisms (GCM) 10K type strain sequencing project: providing services to taxonomists for standard genome sequencing and annotation.</title>
        <authorList>
            <consortium name="The Broad Institute Genomics Platform"/>
            <consortium name="The Broad Institute Genome Sequencing Center for Infectious Disease"/>
            <person name="Wu L."/>
            <person name="Ma J."/>
        </authorList>
    </citation>
    <scope>NUCLEOTIDE SEQUENCE [LARGE SCALE GENOMIC DNA]</scope>
    <source>
        <strain evidence="3">CGMCC 1.12923</strain>
    </source>
</reference>
<proteinExistence type="predicted"/>
<dbReference type="Pfam" id="PF10082">
    <property type="entry name" value="BBP2_2"/>
    <property type="match status" value="1"/>
</dbReference>
<feature type="signal peptide" evidence="1">
    <location>
        <begin position="1"/>
        <end position="31"/>
    </location>
</feature>